<reference evidence="1 2" key="1">
    <citation type="submission" date="2024-09" db="EMBL/GenBank/DDBJ databases">
        <authorList>
            <person name="Sun Q."/>
            <person name="Mori K."/>
        </authorList>
    </citation>
    <scope>NUCLEOTIDE SEQUENCE [LARGE SCALE GENOMIC DNA]</scope>
    <source>
        <strain evidence="1 2">CCM 7650</strain>
    </source>
</reference>
<protein>
    <submittedName>
        <fullName evidence="1">Four helix bundle protein</fullName>
    </submittedName>
</protein>
<sequence>MNFLYIAKGSNGEVRSQGYRDFDADFINQEELNEILKMTESIKFKINGLIFRLKNSDGKGYKNYKK</sequence>
<dbReference type="Proteomes" id="UP001589797">
    <property type="component" value="Unassembled WGS sequence"/>
</dbReference>
<comment type="caution">
    <text evidence="1">The sequence shown here is derived from an EMBL/GenBank/DDBJ whole genome shotgun (WGS) entry which is preliminary data.</text>
</comment>
<accession>A0ABV6FWF9</accession>
<dbReference type="InterPro" id="IPR012657">
    <property type="entry name" value="23S_rRNA-intervening_sequence"/>
</dbReference>
<dbReference type="EMBL" id="JBHLWI010000040">
    <property type="protein sequence ID" value="MFC0263907.1"/>
    <property type="molecule type" value="Genomic_DNA"/>
</dbReference>
<gene>
    <name evidence="1" type="ORF">ACFFIP_14535</name>
</gene>
<evidence type="ECO:0000313" key="1">
    <source>
        <dbReference type="EMBL" id="MFC0263907.1"/>
    </source>
</evidence>
<keyword evidence="2" id="KW-1185">Reference proteome</keyword>
<proteinExistence type="predicted"/>
<dbReference type="RefSeq" id="WP_382388514.1">
    <property type="nucleotide sequence ID" value="NZ_JBHLWI010000040.1"/>
</dbReference>
<dbReference type="Gene3D" id="1.20.1440.60">
    <property type="entry name" value="23S rRNA-intervening sequence"/>
    <property type="match status" value="1"/>
</dbReference>
<organism evidence="1 2">
    <name type="scientific">Fontibacter flavus</name>
    <dbReference type="NCBI Taxonomy" id="654838"/>
    <lineage>
        <taxon>Bacteria</taxon>
        <taxon>Pseudomonadati</taxon>
        <taxon>Bacteroidota</taxon>
        <taxon>Cytophagia</taxon>
        <taxon>Cytophagales</taxon>
        <taxon>Cyclobacteriaceae</taxon>
        <taxon>Fontibacter</taxon>
    </lineage>
</organism>
<evidence type="ECO:0000313" key="2">
    <source>
        <dbReference type="Proteomes" id="UP001589797"/>
    </source>
</evidence>
<dbReference type="NCBIfam" id="TIGR02436">
    <property type="entry name" value="four helix bundle protein"/>
    <property type="match status" value="1"/>
</dbReference>
<dbReference type="InterPro" id="IPR036583">
    <property type="entry name" value="23S_rRNA_IVS_sf"/>
</dbReference>
<dbReference type="SUPFAM" id="SSF158446">
    <property type="entry name" value="IVS-encoded protein-like"/>
    <property type="match status" value="1"/>
</dbReference>
<name>A0ABV6FWF9_9BACT</name>